<dbReference type="PROSITE" id="PS50089">
    <property type="entry name" value="ZF_RING_2"/>
    <property type="match status" value="1"/>
</dbReference>
<dbReference type="Gene3D" id="3.30.40.10">
    <property type="entry name" value="Zinc/RING finger domain, C3HC4 (zinc finger)"/>
    <property type="match status" value="1"/>
</dbReference>
<keyword evidence="2" id="KW-0863">Zinc-finger</keyword>
<sequence length="378" mass="42529">MSDIWSSYTVADLKAECQNRGLAVSGTKKKLIERLVEDDGGDEQLEVEAPAAGPDYHSMNVAQLKAELTNRDLFVSGNKTALIERLEANDTNPEAGKKKRTRAQAFEEDEEEDVFVSPNDPGDFSGERRSKPWVSAPDEEYKKKLAKVRKERLFMLDRQMTVDKKGGPAQKFDIAGSTGNLYKVTIAREPFCECMDAVSTFNWTMGIYIDILQRTRGQKCKHIKYALIIILKAPAHLCYQNAFLTSEIQSIFANAPVTQAPVHDHNHEEDESMYNGKRKPIDGECPICVFSMEADEDLVWCKAACGQNFHKECLEQWKRSKHGGQVTCVYCRQPWQEDVSRTGAPSGLAALKEIAPKVGHYKNVAHLMPQYSQPDPDH</sequence>
<keyword evidence="6" id="KW-1185">Reference proteome</keyword>
<gene>
    <name evidence="5" type="ORF">HYFRA_00010904</name>
</gene>
<dbReference type="PANTHER" id="PTHR21540:SF0">
    <property type="entry name" value="PHD FAMILY PROTEIN"/>
    <property type="match status" value="1"/>
</dbReference>
<evidence type="ECO:0000313" key="6">
    <source>
        <dbReference type="Proteomes" id="UP000696280"/>
    </source>
</evidence>
<dbReference type="AlphaFoldDB" id="A0A9N9KW50"/>
<feature type="domain" description="RING-type" evidence="3">
    <location>
        <begin position="285"/>
        <end position="332"/>
    </location>
</feature>
<dbReference type="Pfam" id="PF02037">
    <property type="entry name" value="SAP"/>
    <property type="match status" value="2"/>
</dbReference>
<keyword evidence="2" id="KW-0862">Zinc</keyword>
<dbReference type="PROSITE" id="PS50800">
    <property type="entry name" value="SAP"/>
    <property type="match status" value="1"/>
</dbReference>
<dbReference type="GO" id="GO:0008270">
    <property type="term" value="F:zinc ion binding"/>
    <property type="evidence" value="ECO:0007669"/>
    <property type="project" value="UniProtKB-KW"/>
</dbReference>
<reference evidence="5" key="1">
    <citation type="submission" date="2021-07" db="EMBL/GenBank/DDBJ databases">
        <authorList>
            <person name="Durling M."/>
        </authorList>
    </citation>
    <scope>NUCLEOTIDE SEQUENCE</scope>
</reference>
<organism evidence="5 6">
    <name type="scientific">Hymenoscyphus fraxineus</name>
    <dbReference type="NCBI Taxonomy" id="746836"/>
    <lineage>
        <taxon>Eukaryota</taxon>
        <taxon>Fungi</taxon>
        <taxon>Dikarya</taxon>
        <taxon>Ascomycota</taxon>
        <taxon>Pezizomycotina</taxon>
        <taxon>Leotiomycetes</taxon>
        <taxon>Helotiales</taxon>
        <taxon>Helotiaceae</taxon>
        <taxon>Hymenoscyphus</taxon>
    </lineage>
</organism>
<dbReference type="EMBL" id="CAJVRL010000054">
    <property type="protein sequence ID" value="CAG8953943.1"/>
    <property type="molecule type" value="Genomic_DNA"/>
</dbReference>
<dbReference type="GO" id="GO:0061630">
    <property type="term" value="F:ubiquitin protein ligase activity"/>
    <property type="evidence" value="ECO:0007669"/>
    <property type="project" value="InterPro"/>
</dbReference>
<name>A0A9N9KW50_9HELO</name>
<dbReference type="Gene3D" id="1.10.720.30">
    <property type="entry name" value="SAP domain"/>
    <property type="match status" value="2"/>
</dbReference>
<dbReference type="OrthoDB" id="2122982at2759"/>
<dbReference type="SMART" id="SM00513">
    <property type="entry name" value="SAP"/>
    <property type="match status" value="2"/>
</dbReference>
<dbReference type="InterPro" id="IPR036361">
    <property type="entry name" value="SAP_dom_sf"/>
</dbReference>
<dbReference type="Pfam" id="PF13639">
    <property type="entry name" value="zf-RING_2"/>
    <property type="match status" value="1"/>
</dbReference>
<dbReference type="SUPFAM" id="SSF57850">
    <property type="entry name" value="RING/U-box"/>
    <property type="match status" value="1"/>
</dbReference>
<evidence type="ECO:0000313" key="5">
    <source>
        <dbReference type="EMBL" id="CAG8953943.1"/>
    </source>
</evidence>
<dbReference type="PANTHER" id="PTHR21540">
    <property type="entry name" value="RING FINGER AND SWIM DOMAIN-CONTAINING PROTEIN 2"/>
    <property type="match status" value="1"/>
</dbReference>
<keyword evidence="2" id="KW-0479">Metal-binding</keyword>
<dbReference type="InterPro" id="IPR039903">
    <property type="entry name" value="Zswim2"/>
</dbReference>
<feature type="domain" description="SAP" evidence="4">
    <location>
        <begin position="5"/>
        <end position="39"/>
    </location>
</feature>
<evidence type="ECO:0000259" key="3">
    <source>
        <dbReference type="PROSITE" id="PS50089"/>
    </source>
</evidence>
<dbReference type="Proteomes" id="UP000696280">
    <property type="component" value="Unassembled WGS sequence"/>
</dbReference>
<dbReference type="InterPro" id="IPR001841">
    <property type="entry name" value="Znf_RING"/>
</dbReference>
<evidence type="ECO:0000256" key="1">
    <source>
        <dbReference type="ARBA" id="ARBA00015551"/>
    </source>
</evidence>
<comment type="caution">
    <text evidence="5">The sequence shown here is derived from an EMBL/GenBank/DDBJ whole genome shotgun (WGS) entry which is preliminary data.</text>
</comment>
<dbReference type="SUPFAM" id="SSF68906">
    <property type="entry name" value="SAP domain"/>
    <property type="match status" value="2"/>
</dbReference>
<dbReference type="InterPro" id="IPR003034">
    <property type="entry name" value="SAP_dom"/>
</dbReference>
<dbReference type="InterPro" id="IPR013083">
    <property type="entry name" value="Znf_RING/FYVE/PHD"/>
</dbReference>
<proteinExistence type="predicted"/>
<evidence type="ECO:0000259" key="4">
    <source>
        <dbReference type="PROSITE" id="PS50800"/>
    </source>
</evidence>
<evidence type="ECO:0000256" key="2">
    <source>
        <dbReference type="PROSITE-ProRule" id="PRU00175"/>
    </source>
</evidence>
<protein>
    <recommendedName>
        <fullName evidence="1">Postreplication repair E3 ubiquitin-protein ligase RAD18</fullName>
    </recommendedName>
</protein>
<accession>A0A9N9KW50</accession>